<dbReference type="Gramene" id="OIT08979">
    <property type="protein sequence ID" value="OIT08979"/>
    <property type="gene ID" value="A4A49_54692"/>
</dbReference>
<dbReference type="STRING" id="49451.A0A1J6JE03"/>
<dbReference type="GO" id="GO:0080044">
    <property type="term" value="F:quercetin 7-O-glucosyltransferase activity"/>
    <property type="evidence" value="ECO:0007669"/>
    <property type="project" value="TreeGrafter"/>
</dbReference>
<dbReference type="PANTHER" id="PTHR11926">
    <property type="entry name" value="GLUCOSYL/GLUCURONOSYL TRANSFERASES"/>
    <property type="match status" value="1"/>
</dbReference>
<gene>
    <name evidence="2" type="primary">UGT75B1_1</name>
    <name evidence="2" type="ORF">A4A49_54692</name>
</gene>
<dbReference type="PANTHER" id="PTHR11926:SF1534">
    <property type="entry name" value="GLYCOSYLTRANSFERASE"/>
    <property type="match status" value="1"/>
</dbReference>
<name>A0A1J6JE03_NICAT</name>
<reference evidence="2" key="1">
    <citation type="submission" date="2016-11" db="EMBL/GenBank/DDBJ databases">
        <title>The genome of Nicotiana attenuata.</title>
        <authorList>
            <person name="Xu S."/>
            <person name="Brockmoeller T."/>
            <person name="Gaquerel E."/>
            <person name="Navarro A."/>
            <person name="Kuhl H."/>
            <person name="Gase K."/>
            <person name="Ling Z."/>
            <person name="Zhou W."/>
            <person name="Kreitzer C."/>
            <person name="Stanke M."/>
            <person name="Tang H."/>
            <person name="Lyons E."/>
            <person name="Pandey P."/>
            <person name="Pandey S.P."/>
            <person name="Timmermann B."/>
            <person name="Baldwin I.T."/>
        </authorList>
    </citation>
    <scope>NUCLEOTIDE SEQUENCE [LARGE SCALE GENOMIC DNA]</scope>
    <source>
        <strain evidence="2">UT</strain>
    </source>
</reference>
<dbReference type="AlphaFoldDB" id="A0A1J6JE03"/>
<protein>
    <submittedName>
        <fullName evidence="2">Udp-glycosyltransferase 75b1</fullName>
    </submittedName>
</protein>
<evidence type="ECO:0000313" key="3">
    <source>
        <dbReference type="Proteomes" id="UP000187609"/>
    </source>
</evidence>
<evidence type="ECO:0000313" key="2">
    <source>
        <dbReference type="EMBL" id="OIT08979.1"/>
    </source>
</evidence>
<comment type="similarity">
    <text evidence="1">Belongs to the UDP-glycosyltransferase family.</text>
</comment>
<feature type="non-terminal residue" evidence="2">
    <location>
        <position position="1"/>
    </location>
</feature>
<sequence>WLDSKAEGSVVYISFGDLAVLLESERPFLWVIRSSNEDDKIKNENYGLNGKGMIVPWCSQMEILILT</sequence>
<dbReference type="GO" id="GO:0080043">
    <property type="term" value="F:quercetin 3-O-glucosyltransferase activity"/>
    <property type="evidence" value="ECO:0007669"/>
    <property type="project" value="TreeGrafter"/>
</dbReference>
<comment type="caution">
    <text evidence="2">The sequence shown here is derived from an EMBL/GenBank/DDBJ whole genome shotgun (WGS) entry which is preliminary data.</text>
</comment>
<dbReference type="EMBL" id="MJEQ01023062">
    <property type="protein sequence ID" value="OIT08979.1"/>
    <property type="molecule type" value="Genomic_DNA"/>
</dbReference>
<accession>A0A1J6JE03</accession>
<proteinExistence type="inferred from homology"/>
<dbReference type="SMR" id="A0A1J6JE03"/>
<evidence type="ECO:0000256" key="1">
    <source>
        <dbReference type="ARBA" id="ARBA00009995"/>
    </source>
</evidence>
<keyword evidence="3" id="KW-1185">Reference proteome</keyword>
<dbReference type="SUPFAM" id="SSF53756">
    <property type="entry name" value="UDP-Glycosyltransferase/glycogen phosphorylase"/>
    <property type="match status" value="1"/>
</dbReference>
<organism evidence="2 3">
    <name type="scientific">Nicotiana attenuata</name>
    <name type="common">Coyote tobacco</name>
    <dbReference type="NCBI Taxonomy" id="49451"/>
    <lineage>
        <taxon>Eukaryota</taxon>
        <taxon>Viridiplantae</taxon>
        <taxon>Streptophyta</taxon>
        <taxon>Embryophyta</taxon>
        <taxon>Tracheophyta</taxon>
        <taxon>Spermatophyta</taxon>
        <taxon>Magnoliopsida</taxon>
        <taxon>eudicotyledons</taxon>
        <taxon>Gunneridae</taxon>
        <taxon>Pentapetalae</taxon>
        <taxon>asterids</taxon>
        <taxon>lamiids</taxon>
        <taxon>Solanales</taxon>
        <taxon>Solanaceae</taxon>
        <taxon>Nicotianoideae</taxon>
        <taxon>Nicotianeae</taxon>
        <taxon>Nicotiana</taxon>
    </lineage>
</organism>
<dbReference type="Gene3D" id="3.40.50.2000">
    <property type="entry name" value="Glycogen Phosphorylase B"/>
    <property type="match status" value="1"/>
</dbReference>
<dbReference type="Proteomes" id="UP000187609">
    <property type="component" value="Unassembled WGS sequence"/>
</dbReference>